<comment type="cofactor">
    <cofactor evidence="1">
        <name>Zn(2+)</name>
        <dbReference type="ChEBI" id="CHEBI:29105"/>
    </cofactor>
</comment>
<feature type="transmembrane region" description="Helical" evidence="7">
    <location>
        <begin position="110"/>
        <end position="129"/>
    </location>
</feature>
<evidence type="ECO:0000256" key="3">
    <source>
        <dbReference type="ARBA" id="ARBA00007931"/>
    </source>
</evidence>
<dbReference type="InterPro" id="IPR008915">
    <property type="entry name" value="Peptidase_M50"/>
</dbReference>
<accession>A0ABW4HT30</accession>
<protein>
    <submittedName>
        <fullName evidence="9">Site-2 protease family protein</fullName>
    </submittedName>
</protein>
<comment type="subcellular location">
    <subcellularLocation>
        <location evidence="2">Membrane</location>
        <topology evidence="2">Multi-pass membrane protein</topology>
    </subcellularLocation>
</comment>
<comment type="similarity">
    <text evidence="3">Belongs to the peptidase M50B family.</text>
</comment>
<dbReference type="Pfam" id="PF02163">
    <property type="entry name" value="Peptidase_M50"/>
    <property type="match status" value="1"/>
</dbReference>
<name>A0ABW4HT30_9BACI</name>
<evidence type="ECO:0000256" key="2">
    <source>
        <dbReference type="ARBA" id="ARBA00004141"/>
    </source>
</evidence>
<evidence type="ECO:0000256" key="1">
    <source>
        <dbReference type="ARBA" id="ARBA00001947"/>
    </source>
</evidence>
<proteinExistence type="inferred from homology"/>
<keyword evidence="9" id="KW-0378">Hydrolase</keyword>
<dbReference type="RefSeq" id="WP_379597835.1">
    <property type="nucleotide sequence ID" value="NZ_JBHUDE010000103.1"/>
</dbReference>
<evidence type="ECO:0000256" key="5">
    <source>
        <dbReference type="ARBA" id="ARBA00022989"/>
    </source>
</evidence>
<comment type="caution">
    <text evidence="9">The sequence shown here is derived from an EMBL/GenBank/DDBJ whole genome shotgun (WGS) entry which is preliminary data.</text>
</comment>
<evidence type="ECO:0000313" key="10">
    <source>
        <dbReference type="Proteomes" id="UP001597221"/>
    </source>
</evidence>
<evidence type="ECO:0000256" key="4">
    <source>
        <dbReference type="ARBA" id="ARBA00022692"/>
    </source>
</evidence>
<evidence type="ECO:0000313" key="9">
    <source>
        <dbReference type="EMBL" id="MFD1608491.1"/>
    </source>
</evidence>
<gene>
    <name evidence="9" type="ORF">ACFSBH_12715</name>
</gene>
<dbReference type="GO" id="GO:0008233">
    <property type="term" value="F:peptidase activity"/>
    <property type="evidence" value="ECO:0007669"/>
    <property type="project" value="UniProtKB-KW"/>
</dbReference>
<dbReference type="GO" id="GO:0006508">
    <property type="term" value="P:proteolysis"/>
    <property type="evidence" value="ECO:0007669"/>
    <property type="project" value="UniProtKB-KW"/>
</dbReference>
<keyword evidence="6 7" id="KW-0472">Membrane</keyword>
<keyword evidence="4 7" id="KW-0812">Transmembrane</keyword>
<dbReference type="EMBL" id="JBHUDE010000103">
    <property type="protein sequence ID" value="MFD1608491.1"/>
    <property type="molecule type" value="Genomic_DNA"/>
</dbReference>
<keyword evidence="5 7" id="KW-1133">Transmembrane helix</keyword>
<evidence type="ECO:0000256" key="6">
    <source>
        <dbReference type="ARBA" id="ARBA00023136"/>
    </source>
</evidence>
<reference evidence="10" key="1">
    <citation type="journal article" date="2019" name="Int. J. Syst. Evol. Microbiol.">
        <title>The Global Catalogue of Microorganisms (GCM) 10K type strain sequencing project: providing services to taxonomists for standard genome sequencing and annotation.</title>
        <authorList>
            <consortium name="The Broad Institute Genomics Platform"/>
            <consortium name="The Broad Institute Genome Sequencing Center for Infectious Disease"/>
            <person name="Wu L."/>
            <person name="Ma J."/>
        </authorList>
    </citation>
    <scope>NUCLEOTIDE SEQUENCE [LARGE SCALE GENOMIC DNA]</scope>
    <source>
        <strain evidence="10">CGMCC 1.12376</strain>
    </source>
</reference>
<keyword evidence="9" id="KW-0645">Protease</keyword>
<feature type="transmembrane region" description="Helical" evidence="7">
    <location>
        <begin position="77"/>
        <end position="98"/>
    </location>
</feature>
<sequence>MVGYSVAFFIFQPLNVFIHELGHAFFVKIYGGTIQKIEIGIGEHLFRIGKVQINKQFFIMGLCRYDIDSSNLNKFRLAFIALGGVIFNLMTILLLIAIKLYTDHHHFLDGYFFGFTGVLILSALIPVTYPTGYDSDGRWLINILKDK</sequence>
<feature type="domain" description="Peptidase M50" evidence="8">
    <location>
        <begin position="15"/>
        <end position="118"/>
    </location>
</feature>
<organism evidence="9 10">
    <name type="scientific">Oceanobacillus luteolus</name>
    <dbReference type="NCBI Taxonomy" id="1274358"/>
    <lineage>
        <taxon>Bacteria</taxon>
        <taxon>Bacillati</taxon>
        <taxon>Bacillota</taxon>
        <taxon>Bacilli</taxon>
        <taxon>Bacillales</taxon>
        <taxon>Bacillaceae</taxon>
        <taxon>Oceanobacillus</taxon>
    </lineage>
</organism>
<keyword evidence="10" id="KW-1185">Reference proteome</keyword>
<evidence type="ECO:0000259" key="8">
    <source>
        <dbReference type="Pfam" id="PF02163"/>
    </source>
</evidence>
<evidence type="ECO:0000256" key="7">
    <source>
        <dbReference type="SAM" id="Phobius"/>
    </source>
</evidence>
<dbReference type="Proteomes" id="UP001597221">
    <property type="component" value="Unassembled WGS sequence"/>
</dbReference>